<dbReference type="GO" id="GO:0009097">
    <property type="term" value="P:isoleucine biosynthetic process"/>
    <property type="evidence" value="ECO:0007669"/>
    <property type="project" value="TreeGrafter"/>
</dbReference>
<dbReference type="InterPro" id="IPR001926">
    <property type="entry name" value="TrpB-like_PALP"/>
</dbReference>
<comment type="cofactor">
    <cofactor evidence="1">
        <name>pyridoxal 5'-phosphate</name>
        <dbReference type="ChEBI" id="CHEBI:597326"/>
    </cofactor>
</comment>
<accession>A0A1B4V4M9</accession>
<dbReference type="Gene3D" id="3.40.50.1100">
    <property type="match status" value="2"/>
</dbReference>
<dbReference type="GO" id="GO:0006567">
    <property type="term" value="P:L-threonine catabolic process"/>
    <property type="evidence" value="ECO:0007669"/>
    <property type="project" value="InterPro"/>
</dbReference>
<dbReference type="Pfam" id="PF00291">
    <property type="entry name" value="PALP"/>
    <property type="match status" value="1"/>
</dbReference>
<dbReference type="EMBL" id="AP014936">
    <property type="protein sequence ID" value="BAU48498.1"/>
    <property type="molecule type" value="Genomic_DNA"/>
</dbReference>
<evidence type="ECO:0000256" key="2">
    <source>
        <dbReference type="ARBA" id="ARBA00010869"/>
    </source>
</evidence>
<dbReference type="PANTHER" id="PTHR48078:SF19">
    <property type="entry name" value="ACT DOMAIN-CONTAINING PROTEIN"/>
    <property type="match status" value="1"/>
</dbReference>
<proteinExistence type="inferred from homology"/>
<protein>
    <submittedName>
        <fullName evidence="6">Threonine dehydratase</fullName>
    </submittedName>
</protein>
<evidence type="ECO:0000259" key="5">
    <source>
        <dbReference type="PROSITE" id="PS51671"/>
    </source>
</evidence>
<dbReference type="RefSeq" id="WP_096461001.1">
    <property type="nucleotide sequence ID" value="NZ_AP014936.1"/>
</dbReference>
<evidence type="ECO:0000256" key="3">
    <source>
        <dbReference type="ARBA" id="ARBA00022898"/>
    </source>
</evidence>
<dbReference type="CDD" id="cd04886">
    <property type="entry name" value="ACT_ThrD-II-like"/>
    <property type="match status" value="1"/>
</dbReference>
<sequence>MLTLADVEAARRRIASGVPVTPCSESVPLSELCGARIHCKLDSLQRTGSFKERGARNALLLLNAERRARGVIAASAGNHALGLTWHGSLLGIPVTVVMPVNAPLIKVATCRRLGARVILHGEDFAAARVHADEVAAREGLSYVHGFDDPAVIAGQGTVGLEILNQVPDVEAIVVPVGGAGLIAGIALAVKSLRPEVAVHGVEAEHAPSFTAALEAGEPVTVGVQPTLADGLAVGRVGDLAFATARERVDAMTTVDEEALALAVFRLIEVEKTVVEGAGAAPLAALLRGRFPGLAGKRVVLVLAGGNIDLTILDRVIEVGLVEDGRLCRFTAVISDRPGGLATLASLIASTGASIKDIAHDRTFSGPDVSRVRAICIVETSDRDHIRRLFDTISAAGIELIPEAGAP</sequence>
<evidence type="ECO:0000256" key="4">
    <source>
        <dbReference type="ARBA" id="ARBA00023239"/>
    </source>
</evidence>
<dbReference type="KEGG" id="sva:SVA_1945"/>
<dbReference type="GO" id="GO:0004794">
    <property type="term" value="F:threonine deaminase activity"/>
    <property type="evidence" value="ECO:0007669"/>
    <property type="project" value="InterPro"/>
</dbReference>
<dbReference type="InterPro" id="IPR044561">
    <property type="entry name" value="ACT_ThrD-II-like"/>
</dbReference>
<dbReference type="InterPro" id="IPR036052">
    <property type="entry name" value="TrpB-like_PALP_sf"/>
</dbReference>
<keyword evidence="7" id="KW-1185">Reference proteome</keyword>
<dbReference type="InterPro" id="IPR005789">
    <property type="entry name" value="Thr_deHydtase_catblc"/>
</dbReference>
<dbReference type="InterPro" id="IPR002912">
    <property type="entry name" value="ACT_dom"/>
</dbReference>
<evidence type="ECO:0000256" key="1">
    <source>
        <dbReference type="ARBA" id="ARBA00001933"/>
    </source>
</evidence>
<dbReference type="Proteomes" id="UP000218899">
    <property type="component" value="Chromosome"/>
</dbReference>
<dbReference type="OrthoDB" id="9811476at2"/>
<feature type="domain" description="ACT" evidence="5">
    <location>
        <begin position="328"/>
        <end position="406"/>
    </location>
</feature>
<comment type="similarity">
    <text evidence="2">Belongs to the serine/threonine dehydratase family.</text>
</comment>
<dbReference type="SUPFAM" id="SSF53686">
    <property type="entry name" value="Tryptophan synthase beta subunit-like PLP-dependent enzymes"/>
    <property type="match status" value="1"/>
</dbReference>
<reference evidence="6 7" key="1">
    <citation type="submission" date="2015-08" db="EMBL/GenBank/DDBJ databases">
        <title>Complete genome sequence of Sulfurifustis variabilis.</title>
        <authorList>
            <person name="Miura A."/>
            <person name="Kojima H."/>
            <person name="Fukui M."/>
        </authorList>
    </citation>
    <scope>NUCLEOTIDE SEQUENCE [LARGE SCALE GENOMIC DNA]</scope>
    <source>
        <strain evidence="7">skN76</strain>
    </source>
</reference>
<dbReference type="CDD" id="cd01562">
    <property type="entry name" value="Thr-dehyd"/>
    <property type="match status" value="1"/>
</dbReference>
<name>A0A1B4V4M9_9GAMM</name>
<dbReference type="PANTHER" id="PTHR48078">
    <property type="entry name" value="THREONINE DEHYDRATASE, MITOCHONDRIAL-RELATED"/>
    <property type="match status" value="1"/>
</dbReference>
<dbReference type="InterPro" id="IPR050147">
    <property type="entry name" value="Ser/Thr_Dehydratase"/>
</dbReference>
<gene>
    <name evidence="6" type="ORF">SVA_1945</name>
</gene>
<dbReference type="AlphaFoldDB" id="A0A1B4V4M9"/>
<keyword evidence="3" id="KW-0663">Pyridoxal phosphate</keyword>
<dbReference type="FunFam" id="3.40.50.1100:FF:000007">
    <property type="entry name" value="L-threonine dehydratase catabolic TdcB"/>
    <property type="match status" value="1"/>
</dbReference>
<dbReference type="NCBIfam" id="TIGR01127">
    <property type="entry name" value="ilvA_1Cterm"/>
    <property type="match status" value="1"/>
</dbReference>
<organism evidence="6 7">
    <name type="scientific">Sulfurifustis variabilis</name>
    <dbReference type="NCBI Taxonomy" id="1675686"/>
    <lineage>
        <taxon>Bacteria</taxon>
        <taxon>Pseudomonadati</taxon>
        <taxon>Pseudomonadota</taxon>
        <taxon>Gammaproteobacteria</taxon>
        <taxon>Acidiferrobacterales</taxon>
        <taxon>Acidiferrobacteraceae</taxon>
        <taxon>Sulfurifustis</taxon>
    </lineage>
</organism>
<evidence type="ECO:0000313" key="7">
    <source>
        <dbReference type="Proteomes" id="UP000218899"/>
    </source>
</evidence>
<dbReference type="PROSITE" id="PS51671">
    <property type="entry name" value="ACT"/>
    <property type="match status" value="1"/>
</dbReference>
<dbReference type="GO" id="GO:0006565">
    <property type="term" value="P:L-serine catabolic process"/>
    <property type="evidence" value="ECO:0007669"/>
    <property type="project" value="TreeGrafter"/>
</dbReference>
<dbReference type="GO" id="GO:0003941">
    <property type="term" value="F:L-serine ammonia-lyase activity"/>
    <property type="evidence" value="ECO:0007669"/>
    <property type="project" value="TreeGrafter"/>
</dbReference>
<keyword evidence="4" id="KW-0456">Lyase</keyword>
<evidence type="ECO:0000313" key="6">
    <source>
        <dbReference type="EMBL" id="BAU48498.1"/>
    </source>
</evidence>